<organism evidence="1 2">
    <name type="scientific">Immersiella caudata</name>
    <dbReference type="NCBI Taxonomy" id="314043"/>
    <lineage>
        <taxon>Eukaryota</taxon>
        <taxon>Fungi</taxon>
        <taxon>Dikarya</taxon>
        <taxon>Ascomycota</taxon>
        <taxon>Pezizomycotina</taxon>
        <taxon>Sordariomycetes</taxon>
        <taxon>Sordariomycetidae</taxon>
        <taxon>Sordariales</taxon>
        <taxon>Lasiosphaeriaceae</taxon>
        <taxon>Immersiella</taxon>
    </lineage>
</organism>
<gene>
    <name evidence="1" type="ORF">B0T14DRAFT_48094</name>
</gene>
<keyword evidence="2" id="KW-1185">Reference proteome</keyword>
<name>A0AA39XFV8_9PEZI</name>
<accession>A0AA39XFV8</accession>
<proteinExistence type="predicted"/>
<sequence>MNTGRVRRVRLAVSDRYSCVEPADHSSCSASTLLESFEHLLRVSGAERMWSKSLDDCRRAFFVVFGEANKWRKSLGIKNELTSFERLVSLRIACAVLEALAAGVRILARAVLPPPGCPRPDWASWFQVNAELRSPFVGCVLTALFVTCNPNASSFVLGRNRVESRSTQKVRLGRTVRRERRRCRPGKSQDIPPAMDPSLDRAIKTSKARRMPRRPVSALLLLGLTPANVELARWRASQPRAKGGSHRG</sequence>
<dbReference type="EMBL" id="JAULSU010000001">
    <property type="protein sequence ID" value="KAK0632920.1"/>
    <property type="molecule type" value="Genomic_DNA"/>
</dbReference>
<comment type="caution">
    <text evidence="1">The sequence shown here is derived from an EMBL/GenBank/DDBJ whole genome shotgun (WGS) entry which is preliminary data.</text>
</comment>
<protein>
    <submittedName>
        <fullName evidence="1">Uncharacterized protein</fullName>
    </submittedName>
</protein>
<dbReference type="Proteomes" id="UP001175000">
    <property type="component" value="Unassembled WGS sequence"/>
</dbReference>
<dbReference type="AlphaFoldDB" id="A0AA39XFV8"/>
<evidence type="ECO:0000313" key="1">
    <source>
        <dbReference type="EMBL" id="KAK0632920.1"/>
    </source>
</evidence>
<reference evidence="1" key="1">
    <citation type="submission" date="2023-06" db="EMBL/GenBank/DDBJ databases">
        <title>Genome-scale phylogeny and comparative genomics of the fungal order Sordariales.</title>
        <authorList>
            <consortium name="Lawrence Berkeley National Laboratory"/>
            <person name="Hensen N."/>
            <person name="Bonometti L."/>
            <person name="Westerberg I."/>
            <person name="Brannstrom I.O."/>
            <person name="Guillou S."/>
            <person name="Cros-Aarteil S."/>
            <person name="Calhoun S."/>
            <person name="Haridas S."/>
            <person name="Kuo A."/>
            <person name="Mondo S."/>
            <person name="Pangilinan J."/>
            <person name="Riley R."/>
            <person name="Labutti K."/>
            <person name="Andreopoulos B."/>
            <person name="Lipzen A."/>
            <person name="Chen C."/>
            <person name="Yanf M."/>
            <person name="Daum C."/>
            <person name="Ng V."/>
            <person name="Clum A."/>
            <person name="Steindorff A."/>
            <person name="Ohm R."/>
            <person name="Martin F."/>
            <person name="Silar P."/>
            <person name="Natvig D."/>
            <person name="Lalanne C."/>
            <person name="Gautier V."/>
            <person name="Ament-Velasquez S.L."/>
            <person name="Kruys A."/>
            <person name="Hutchinson M.I."/>
            <person name="Powell A.J."/>
            <person name="Barry K."/>
            <person name="Miller A.N."/>
            <person name="Grigoriev I.V."/>
            <person name="Debuchy R."/>
            <person name="Gladieux P."/>
            <person name="Thoren M.H."/>
            <person name="Johannesson H."/>
        </authorList>
    </citation>
    <scope>NUCLEOTIDE SEQUENCE</scope>
    <source>
        <strain evidence="1">CBS 606.72</strain>
    </source>
</reference>
<evidence type="ECO:0000313" key="2">
    <source>
        <dbReference type="Proteomes" id="UP001175000"/>
    </source>
</evidence>